<keyword evidence="1" id="KW-0175">Coiled coil</keyword>
<organism evidence="2 3">
    <name type="scientific">Linum trigynum</name>
    <dbReference type="NCBI Taxonomy" id="586398"/>
    <lineage>
        <taxon>Eukaryota</taxon>
        <taxon>Viridiplantae</taxon>
        <taxon>Streptophyta</taxon>
        <taxon>Embryophyta</taxon>
        <taxon>Tracheophyta</taxon>
        <taxon>Spermatophyta</taxon>
        <taxon>Magnoliopsida</taxon>
        <taxon>eudicotyledons</taxon>
        <taxon>Gunneridae</taxon>
        <taxon>Pentapetalae</taxon>
        <taxon>rosids</taxon>
        <taxon>fabids</taxon>
        <taxon>Malpighiales</taxon>
        <taxon>Linaceae</taxon>
        <taxon>Linum</taxon>
    </lineage>
</organism>
<feature type="coiled-coil region" evidence="1">
    <location>
        <begin position="8"/>
        <end position="35"/>
    </location>
</feature>
<evidence type="ECO:0000313" key="2">
    <source>
        <dbReference type="EMBL" id="CAL1378516.1"/>
    </source>
</evidence>
<reference evidence="2 3" key="1">
    <citation type="submission" date="2024-04" db="EMBL/GenBank/DDBJ databases">
        <authorList>
            <person name="Fracassetti M."/>
        </authorList>
    </citation>
    <scope>NUCLEOTIDE SEQUENCE [LARGE SCALE GENOMIC DNA]</scope>
</reference>
<evidence type="ECO:0000313" key="3">
    <source>
        <dbReference type="Proteomes" id="UP001497516"/>
    </source>
</evidence>
<evidence type="ECO:0000256" key="1">
    <source>
        <dbReference type="SAM" id="Coils"/>
    </source>
</evidence>
<proteinExistence type="predicted"/>
<name>A0AAV2DXX8_9ROSI</name>
<sequence length="123" mass="14018">MEGAPLTKEALIQIIEHLDQALEILKKEFEERDDDGEGASTLARCTEEMGHLTRHLESDYDDYNGWAERRAQKSWGGPLEQLFHGNAIVHQQRRHDVPCVPLHIHRGGVGLVSPVRGRTYRLL</sequence>
<evidence type="ECO:0008006" key="4">
    <source>
        <dbReference type="Google" id="ProtNLM"/>
    </source>
</evidence>
<keyword evidence="3" id="KW-1185">Reference proteome</keyword>
<accession>A0AAV2DXX8</accession>
<dbReference type="EMBL" id="OZ034816">
    <property type="protein sequence ID" value="CAL1378516.1"/>
    <property type="molecule type" value="Genomic_DNA"/>
</dbReference>
<protein>
    <recommendedName>
        <fullName evidence="4">Rx N-terminal domain-containing protein</fullName>
    </recommendedName>
</protein>
<gene>
    <name evidence="2" type="ORF">LTRI10_LOCUS20091</name>
</gene>
<dbReference type="AlphaFoldDB" id="A0AAV2DXX8"/>
<dbReference type="Proteomes" id="UP001497516">
    <property type="component" value="Chromosome 3"/>
</dbReference>